<sequence>MLFGAQRLPDGLACDAIRDRDKAFGQSYLRLRSRSGRPHQPGCPTDAVPPFDRVRSAPANPGDVAVFMRAD</sequence>
<name>A0A7I7L9I8_9MYCO</name>
<keyword evidence="3" id="KW-1185">Reference proteome</keyword>
<organism evidence="2 3">
    <name type="scientific">Mycobacterium shottsii</name>
    <dbReference type="NCBI Taxonomy" id="133549"/>
    <lineage>
        <taxon>Bacteria</taxon>
        <taxon>Bacillati</taxon>
        <taxon>Actinomycetota</taxon>
        <taxon>Actinomycetes</taxon>
        <taxon>Mycobacteriales</taxon>
        <taxon>Mycobacteriaceae</taxon>
        <taxon>Mycobacterium</taxon>
        <taxon>Mycobacterium ulcerans group</taxon>
    </lineage>
</organism>
<evidence type="ECO:0000313" key="3">
    <source>
        <dbReference type="Proteomes" id="UP000467164"/>
    </source>
</evidence>
<gene>
    <name evidence="2" type="ORF">MSHO_16420</name>
</gene>
<accession>A0A7I7L9I8</accession>
<proteinExistence type="predicted"/>
<protein>
    <submittedName>
        <fullName evidence="2">Uncharacterized protein</fullName>
    </submittedName>
</protein>
<dbReference type="Proteomes" id="UP000467164">
    <property type="component" value="Chromosome"/>
</dbReference>
<dbReference type="AlphaFoldDB" id="A0A7I7L9I8"/>
<evidence type="ECO:0000313" key="2">
    <source>
        <dbReference type="EMBL" id="BBX56297.1"/>
    </source>
</evidence>
<reference evidence="2 3" key="1">
    <citation type="journal article" date="2019" name="Emerg. Microbes Infect.">
        <title>Comprehensive subspecies identification of 175 nontuberculous mycobacteria species based on 7547 genomic profiles.</title>
        <authorList>
            <person name="Matsumoto Y."/>
            <person name="Kinjo T."/>
            <person name="Motooka D."/>
            <person name="Nabeya D."/>
            <person name="Jung N."/>
            <person name="Uechi K."/>
            <person name="Horii T."/>
            <person name="Iida T."/>
            <person name="Fujita J."/>
            <person name="Nakamura S."/>
        </authorList>
    </citation>
    <scope>NUCLEOTIDE SEQUENCE [LARGE SCALE GENOMIC DNA]</scope>
    <source>
        <strain evidence="2 3">JCM 12657</strain>
    </source>
</reference>
<feature type="region of interest" description="Disordered" evidence="1">
    <location>
        <begin position="33"/>
        <end position="55"/>
    </location>
</feature>
<dbReference type="EMBL" id="AP022572">
    <property type="protein sequence ID" value="BBX56297.1"/>
    <property type="molecule type" value="Genomic_DNA"/>
</dbReference>
<evidence type="ECO:0000256" key="1">
    <source>
        <dbReference type="SAM" id="MobiDB-lite"/>
    </source>
</evidence>
<dbReference type="KEGG" id="msho:MSHO_16420"/>